<dbReference type="EMBL" id="JAVHNR010000003">
    <property type="protein sequence ID" value="KAK6348085.1"/>
    <property type="molecule type" value="Genomic_DNA"/>
</dbReference>
<comment type="caution">
    <text evidence="1">The sequence shown here is derived from an EMBL/GenBank/DDBJ whole genome shotgun (WGS) entry which is preliminary data.</text>
</comment>
<gene>
    <name evidence="1" type="ORF">TWF718_005901</name>
</gene>
<proteinExistence type="predicted"/>
<evidence type="ECO:0000313" key="1">
    <source>
        <dbReference type="EMBL" id="KAK6348085.1"/>
    </source>
</evidence>
<keyword evidence="2" id="KW-1185">Reference proteome</keyword>
<evidence type="ECO:0000313" key="2">
    <source>
        <dbReference type="Proteomes" id="UP001313282"/>
    </source>
</evidence>
<dbReference type="AlphaFoldDB" id="A0AAN8RDW8"/>
<sequence>MKEKTTKTIELKDIIDNDLAFSLFVQFSYFGTYGYDGEKEEALQVHALVYVFAEKFEVLGLKALALKKATALCSKAINDESNNSLIKVLQFALPETVPVIYNATYDPNTGKYPSFLTEKVGSNVVSTPTTNRDGFRMLLAKFAARHIESLRKNESFMSVLQEQPAFGTDIILFAGTSSEFQTDSKGSLVF</sequence>
<organism evidence="1 2">
    <name type="scientific">Orbilia javanica</name>
    <dbReference type="NCBI Taxonomy" id="47235"/>
    <lineage>
        <taxon>Eukaryota</taxon>
        <taxon>Fungi</taxon>
        <taxon>Dikarya</taxon>
        <taxon>Ascomycota</taxon>
        <taxon>Pezizomycotina</taxon>
        <taxon>Orbiliomycetes</taxon>
        <taxon>Orbiliales</taxon>
        <taxon>Orbiliaceae</taxon>
        <taxon>Orbilia</taxon>
    </lineage>
</organism>
<accession>A0AAN8RDW8</accession>
<reference evidence="1 2" key="1">
    <citation type="submission" date="2019-10" db="EMBL/GenBank/DDBJ databases">
        <authorList>
            <person name="Palmer J.M."/>
        </authorList>
    </citation>
    <scope>NUCLEOTIDE SEQUENCE [LARGE SCALE GENOMIC DNA]</scope>
    <source>
        <strain evidence="1 2">TWF718</strain>
    </source>
</reference>
<protein>
    <submittedName>
        <fullName evidence="1">Uncharacterized protein</fullName>
    </submittedName>
</protein>
<dbReference type="Proteomes" id="UP001313282">
    <property type="component" value="Unassembled WGS sequence"/>
</dbReference>
<name>A0AAN8RDW8_9PEZI</name>